<sequence>MRQSALRGLRRYQQVERPSLVRPHSVHATQGSGRLLHLGEEGGAERQAVVLVPSLVNSHMILDLSDGMSLARHLAGAGFDPWLVDWGEPAPEDAALDLAGHVEHRLVPLIRSIGRPASLVGYCLGGTLVLGAAAMVDPVSVATIAAPWHFDRYPAGERQRIADLWRQSQPLCERLGYVPMEVLQNGFWSLDPVRTVRKFAAFADMEPGSEAERAFLAVEDWANEGAPLSYAAGRDLFEQLYGGNATGEGRWTVAGREVRPESLRCPTLAIRSTTDRIVPADAAPPLSTRRDSPLGHVGMVVSRKAPEQIWQFLSDWLSDPGQ</sequence>
<evidence type="ECO:0000313" key="1">
    <source>
        <dbReference type="EMBL" id="MBB3927462.1"/>
    </source>
</evidence>
<accession>A0A7W6FR85</accession>
<dbReference type="InterPro" id="IPR029058">
    <property type="entry name" value="AB_hydrolase_fold"/>
</dbReference>
<keyword evidence="1" id="KW-0808">Transferase</keyword>
<dbReference type="EMBL" id="JACIDT010000012">
    <property type="protein sequence ID" value="MBB3927462.1"/>
    <property type="molecule type" value="Genomic_DNA"/>
</dbReference>
<dbReference type="GO" id="GO:0016746">
    <property type="term" value="F:acyltransferase activity"/>
    <property type="evidence" value="ECO:0007669"/>
    <property type="project" value="UniProtKB-KW"/>
</dbReference>
<keyword evidence="2" id="KW-1185">Reference proteome</keyword>
<protein>
    <submittedName>
        <fullName evidence="1">Polyhydroxyalkanoate synthase</fullName>
        <ecNumber evidence="1">2.3.1.-</ecNumber>
    </submittedName>
</protein>
<reference evidence="1 2" key="1">
    <citation type="submission" date="2020-08" db="EMBL/GenBank/DDBJ databases">
        <title>Genomic Encyclopedia of Type Strains, Phase IV (KMG-IV): sequencing the most valuable type-strain genomes for metagenomic binning, comparative biology and taxonomic classification.</title>
        <authorList>
            <person name="Goeker M."/>
        </authorList>
    </citation>
    <scope>NUCLEOTIDE SEQUENCE [LARGE SCALE GENOMIC DNA]</scope>
    <source>
        <strain evidence="1 2">DSM 26189</strain>
    </source>
</reference>
<organism evidence="1 2">
    <name type="scientific">Sphingobium jiangsuense</name>
    <dbReference type="NCBI Taxonomy" id="870476"/>
    <lineage>
        <taxon>Bacteria</taxon>
        <taxon>Pseudomonadati</taxon>
        <taxon>Pseudomonadota</taxon>
        <taxon>Alphaproteobacteria</taxon>
        <taxon>Sphingomonadales</taxon>
        <taxon>Sphingomonadaceae</taxon>
        <taxon>Sphingobium</taxon>
    </lineage>
</organism>
<dbReference type="RefSeq" id="WP_246343825.1">
    <property type="nucleotide sequence ID" value="NZ_BSPS01000045.1"/>
</dbReference>
<dbReference type="AlphaFoldDB" id="A0A7W6FR85"/>
<dbReference type="PANTHER" id="PTHR36837">
    <property type="entry name" value="POLY(3-HYDROXYALKANOATE) POLYMERASE SUBUNIT PHAC"/>
    <property type="match status" value="1"/>
</dbReference>
<evidence type="ECO:0000313" key="2">
    <source>
        <dbReference type="Proteomes" id="UP000571950"/>
    </source>
</evidence>
<comment type="caution">
    <text evidence="1">The sequence shown here is derived from an EMBL/GenBank/DDBJ whole genome shotgun (WGS) entry which is preliminary data.</text>
</comment>
<name>A0A7W6FR85_9SPHN</name>
<dbReference type="SUPFAM" id="SSF53474">
    <property type="entry name" value="alpha/beta-Hydrolases"/>
    <property type="match status" value="1"/>
</dbReference>
<keyword evidence="1" id="KW-0012">Acyltransferase</keyword>
<dbReference type="Proteomes" id="UP000571950">
    <property type="component" value="Unassembled WGS sequence"/>
</dbReference>
<dbReference type="EC" id="2.3.1.-" evidence="1"/>
<dbReference type="InterPro" id="IPR051321">
    <property type="entry name" value="PHA/PHB_synthase"/>
</dbReference>
<gene>
    <name evidence="1" type="ORF">GGR43_003193</name>
</gene>
<dbReference type="PANTHER" id="PTHR36837:SF4">
    <property type="entry name" value="BLR0908 PROTEIN"/>
    <property type="match status" value="1"/>
</dbReference>
<dbReference type="Gene3D" id="3.40.50.1820">
    <property type="entry name" value="alpha/beta hydrolase"/>
    <property type="match status" value="1"/>
</dbReference>
<proteinExistence type="predicted"/>